<dbReference type="Proteomes" id="UP000095780">
    <property type="component" value="Unassembled WGS sequence"/>
</dbReference>
<gene>
    <name evidence="2" type="ORF">ERS852492_01665</name>
</gene>
<protein>
    <recommendedName>
        <fullName evidence="1">Streptomycin biosynthesis protein StrF domain-containing protein</fullName>
    </recommendedName>
</protein>
<evidence type="ECO:0000313" key="2">
    <source>
        <dbReference type="EMBL" id="CUQ85643.1"/>
    </source>
</evidence>
<sequence length="225" mass="26350">MERILTDNIMNDKKICFIICYNDDKYISECLHYINRLTVPDGYLLDVLTVKNADSMTSGYNAAMNETDAKYKIYMHQDVFIVNINLLEDILKIFEDKNVGMLGVVGTPNMPENGCMWNGPRVGRVYSSNVLTAKEFIASDMNERPYMEVEAVDGLFIATQYDIIWREDLFTGWDFYDVSQGEEFRRNGYKVVVPYMDKPWCIHDDGFLNLSRYDEFRDIFLKEYK</sequence>
<dbReference type="SUPFAM" id="SSF53448">
    <property type="entry name" value="Nucleotide-diphospho-sugar transferases"/>
    <property type="match status" value="1"/>
</dbReference>
<dbReference type="Gene3D" id="3.90.550.10">
    <property type="entry name" value="Spore Coat Polysaccharide Biosynthesis Protein SpsA, Chain A"/>
    <property type="match status" value="1"/>
</dbReference>
<accession>A0A174ZE37</accession>
<dbReference type="InterPro" id="IPR029044">
    <property type="entry name" value="Nucleotide-diphossugar_trans"/>
</dbReference>
<dbReference type="EMBL" id="CZBV01000004">
    <property type="protein sequence ID" value="CUQ85643.1"/>
    <property type="molecule type" value="Genomic_DNA"/>
</dbReference>
<dbReference type="AlphaFoldDB" id="A0A174ZE37"/>
<dbReference type="Pfam" id="PF13712">
    <property type="entry name" value="Glyco_tranf_2_5"/>
    <property type="match status" value="1"/>
</dbReference>
<reference evidence="2 3" key="1">
    <citation type="submission" date="2015-09" db="EMBL/GenBank/DDBJ databases">
        <authorList>
            <consortium name="Pathogen Informatics"/>
        </authorList>
    </citation>
    <scope>NUCLEOTIDE SEQUENCE [LARGE SCALE GENOMIC DNA]</scope>
    <source>
        <strain evidence="2 3">2789STDY5834878</strain>
    </source>
</reference>
<organism evidence="2 3">
    <name type="scientific">Lachnospira eligens</name>
    <dbReference type="NCBI Taxonomy" id="39485"/>
    <lineage>
        <taxon>Bacteria</taxon>
        <taxon>Bacillati</taxon>
        <taxon>Bacillota</taxon>
        <taxon>Clostridia</taxon>
        <taxon>Lachnospirales</taxon>
        <taxon>Lachnospiraceae</taxon>
        <taxon>Lachnospira</taxon>
    </lineage>
</organism>
<dbReference type="InterPro" id="IPR059123">
    <property type="entry name" value="StrF_dom"/>
</dbReference>
<proteinExistence type="predicted"/>
<feature type="domain" description="Streptomycin biosynthesis protein StrF" evidence="1">
    <location>
        <begin position="16"/>
        <end position="224"/>
    </location>
</feature>
<evidence type="ECO:0000313" key="3">
    <source>
        <dbReference type="Proteomes" id="UP000095780"/>
    </source>
</evidence>
<name>A0A174ZE37_9FIRM</name>
<evidence type="ECO:0000259" key="1">
    <source>
        <dbReference type="Pfam" id="PF13712"/>
    </source>
</evidence>